<evidence type="ECO:0000256" key="3">
    <source>
        <dbReference type="ARBA" id="ARBA00022438"/>
    </source>
</evidence>
<comment type="cofactor">
    <cofactor evidence="11">
        <name>Zn(2+)</name>
        <dbReference type="ChEBI" id="CHEBI:29105"/>
    </cofactor>
    <text evidence="11">Binds 2 Zn(2+) ions per subunit.</text>
</comment>
<dbReference type="EC" id="3.4.11.4" evidence="9"/>
<dbReference type="InterPro" id="IPR001261">
    <property type="entry name" value="ArgE/DapE_CS"/>
</dbReference>
<dbReference type="Gene3D" id="3.30.70.360">
    <property type="match status" value="1"/>
</dbReference>
<keyword evidence="4" id="KW-0645">Protease</keyword>
<evidence type="ECO:0000313" key="13">
    <source>
        <dbReference type="EMBL" id="TGY62233.1"/>
    </source>
</evidence>
<protein>
    <recommendedName>
        <fullName evidence="9">Peptidase T</fullName>
        <ecNumber evidence="9">3.4.11.4</ecNumber>
    </recommendedName>
</protein>
<keyword evidence="6 13" id="KW-0378">Hydrolase</keyword>
<evidence type="ECO:0000256" key="9">
    <source>
        <dbReference type="NCBIfam" id="TIGR01882"/>
    </source>
</evidence>
<dbReference type="InterPro" id="IPR010161">
    <property type="entry name" value="Peptidase_M20B"/>
</dbReference>
<comment type="catalytic activity">
    <reaction evidence="1">
        <text>Release of the N-terminal residue from a tripeptide.</text>
        <dbReference type="EC" id="3.4.11.4"/>
    </reaction>
</comment>
<dbReference type="InterPro" id="IPR011650">
    <property type="entry name" value="Peptidase_M20_dimer"/>
</dbReference>
<dbReference type="EMBL" id="SRYE01000003">
    <property type="protein sequence ID" value="TGY62233.1"/>
    <property type="molecule type" value="Genomic_DNA"/>
</dbReference>
<keyword evidence="8" id="KW-0482">Metalloprotease</keyword>
<evidence type="ECO:0000313" key="14">
    <source>
        <dbReference type="Proteomes" id="UP000310263"/>
    </source>
</evidence>
<dbReference type="PANTHER" id="PTHR42994">
    <property type="entry name" value="PEPTIDASE T"/>
    <property type="match status" value="1"/>
</dbReference>
<evidence type="ECO:0000256" key="1">
    <source>
        <dbReference type="ARBA" id="ARBA00000870"/>
    </source>
</evidence>
<evidence type="ECO:0000259" key="12">
    <source>
        <dbReference type="Pfam" id="PF07687"/>
    </source>
</evidence>
<reference evidence="13 14" key="1">
    <citation type="submission" date="2019-04" db="EMBL/GenBank/DDBJ databases">
        <title>Microbes associate with the intestines of laboratory mice.</title>
        <authorList>
            <person name="Navarre W."/>
            <person name="Wong E."/>
            <person name="Huang K."/>
            <person name="Tropini C."/>
            <person name="Ng K."/>
            <person name="Yu B."/>
        </authorList>
    </citation>
    <scope>NUCLEOTIDE SEQUENCE [LARGE SCALE GENOMIC DNA]</scope>
    <source>
        <strain evidence="13 14">NM07_P-09</strain>
    </source>
</reference>
<dbReference type="Proteomes" id="UP000310263">
    <property type="component" value="Unassembled WGS sequence"/>
</dbReference>
<dbReference type="Pfam" id="PF01546">
    <property type="entry name" value="Peptidase_M20"/>
    <property type="match status" value="1"/>
</dbReference>
<name>A0A4S2F3T9_9ACTN</name>
<dbReference type="GO" id="GO:0008237">
    <property type="term" value="F:metallopeptidase activity"/>
    <property type="evidence" value="ECO:0007669"/>
    <property type="project" value="UniProtKB-KW"/>
</dbReference>
<dbReference type="GO" id="GO:0006518">
    <property type="term" value="P:peptide metabolic process"/>
    <property type="evidence" value="ECO:0007669"/>
    <property type="project" value="InterPro"/>
</dbReference>
<evidence type="ECO:0000256" key="5">
    <source>
        <dbReference type="ARBA" id="ARBA00022723"/>
    </source>
</evidence>
<feature type="binding site" evidence="11">
    <location>
        <position position="384"/>
    </location>
    <ligand>
        <name>Zn(2+)</name>
        <dbReference type="ChEBI" id="CHEBI:29105"/>
        <label>2</label>
    </ligand>
</feature>
<dbReference type="Gene3D" id="3.40.630.10">
    <property type="entry name" value="Zn peptidases"/>
    <property type="match status" value="1"/>
</dbReference>
<keyword evidence="3 13" id="KW-0031">Aminopeptidase</keyword>
<dbReference type="PANTHER" id="PTHR42994:SF1">
    <property type="entry name" value="PEPTIDASE T"/>
    <property type="match status" value="1"/>
</dbReference>
<dbReference type="GO" id="GO:0006508">
    <property type="term" value="P:proteolysis"/>
    <property type="evidence" value="ECO:0007669"/>
    <property type="project" value="UniProtKB-UniRule"/>
</dbReference>
<feature type="active site" description="Proton acceptor" evidence="10">
    <location>
        <position position="179"/>
    </location>
</feature>
<dbReference type="NCBIfam" id="NF009920">
    <property type="entry name" value="PRK13381.1"/>
    <property type="match status" value="1"/>
</dbReference>
<feature type="domain" description="Peptidase M20 dimerisation" evidence="12">
    <location>
        <begin position="211"/>
        <end position="313"/>
    </location>
</feature>
<dbReference type="SUPFAM" id="SSF55031">
    <property type="entry name" value="Bacterial exopeptidase dimerisation domain"/>
    <property type="match status" value="1"/>
</dbReference>
<sequence length="414" mass="44988">MAEDITERFMRYCAIPSQSNPASSDKVPSTSSQHIMAQVLEEDLLALGATDVCRDDHAYVIAHWPSSLGLEQAPCLGLIAHLDTAWQAKGDPVHPQLRLYEGKPLVLCKQEGKKIQLTSEFNPELEAFVGQEIVTSDGTSLLGGDDKAGVAEIFGYLERLKEHPDIPHPPLAVAFVPDEEIGHGAALLDLDSFGAAYGYTLDAGPLGECAYETFNAATATVTATGCSVHPGTAKGRLVNALEVLMAFHRLLPAPERPEYTEGREGFFLLVSCQGNVEQAQATYGVRDHDPAKFEKRKHQMEAAAAYIDELFGEGTLKLAFEDVYRNMGEEIEKTPELVDVMLQAYEDCGVTPHVIAMRGGTDGSQLTFRGLPCPNISSGYYNAHGPLEFVPVHDLCAMVDVLEALGRRFAQQAL</sequence>
<dbReference type="GO" id="GO:0045148">
    <property type="term" value="F:tripeptide aminopeptidase activity"/>
    <property type="evidence" value="ECO:0007669"/>
    <property type="project" value="UniProtKB-UniRule"/>
</dbReference>
<dbReference type="PROSITE" id="PS00758">
    <property type="entry name" value="ARGE_DAPE_CPG2_1"/>
    <property type="match status" value="1"/>
</dbReference>
<proteinExistence type="inferred from homology"/>
<dbReference type="Pfam" id="PF07687">
    <property type="entry name" value="M20_dimer"/>
    <property type="match status" value="1"/>
</dbReference>
<dbReference type="RefSeq" id="WP_136012703.1">
    <property type="nucleotide sequence ID" value="NZ_SRYE01000003.1"/>
</dbReference>
<organism evidence="13 14">
    <name type="scientific">Muricaecibacterium torontonense</name>
    <dbReference type="NCBI Taxonomy" id="3032871"/>
    <lineage>
        <taxon>Bacteria</taxon>
        <taxon>Bacillati</taxon>
        <taxon>Actinomycetota</taxon>
        <taxon>Coriobacteriia</taxon>
        <taxon>Coriobacteriales</taxon>
        <taxon>Atopobiaceae</taxon>
        <taxon>Muricaecibacterium</taxon>
    </lineage>
</organism>
<evidence type="ECO:0000256" key="10">
    <source>
        <dbReference type="PIRSR" id="PIRSR037215-1"/>
    </source>
</evidence>
<feature type="binding site" evidence="11">
    <location>
        <position position="145"/>
    </location>
    <ligand>
        <name>Zn(2+)</name>
        <dbReference type="ChEBI" id="CHEBI:29105"/>
        <label>1</label>
    </ligand>
</feature>
<feature type="binding site" evidence="11">
    <location>
        <position position="145"/>
    </location>
    <ligand>
        <name>Zn(2+)</name>
        <dbReference type="ChEBI" id="CHEBI:29105"/>
        <label>2</label>
    </ligand>
</feature>
<gene>
    <name evidence="13" type="primary">pepT</name>
    <name evidence="13" type="ORF">E5334_06170</name>
</gene>
<dbReference type="PIRSF" id="PIRSF037215">
    <property type="entry name" value="Peptidase_M20B"/>
    <property type="match status" value="1"/>
</dbReference>
<keyword evidence="14" id="KW-1185">Reference proteome</keyword>
<accession>A0A4S2F3T9</accession>
<evidence type="ECO:0000256" key="7">
    <source>
        <dbReference type="ARBA" id="ARBA00022833"/>
    </source>
</evidence>
<comment type="similarity">
    <text evidence="2">Belongs to the peptidase M20B family.</text>
</comment>
<dbReference type="GO" id="GO:0008270">
    <property type="term" value="F:zinc ion binding"/>
    <property type="evidence" value="ECO:0007669"/>
    <property type="project" value="InterPro"/>
</dbReference>
<feature type="binding site" evidence="11">
    <location>
        <position position="180"/>
    </location>
    <ligand>
        <name>Zn(2+)</name>
        <dbReference type="ChEBI" id="CHEBI:29105"/>
        <label>2</label>
    </ligand>
</feature>
<comment type="caution">
    <text evidence="13">The sequence shown here is derived from an EMBL/GenBank/DDBJ whole genome shotgun (WGS) entry which is preliminary data.</text>
</comment>
<dbReference type="NCBIfam" id="NF003976">
    <property type="entry name" value="PRK05469.1"/>
    <property type="match status" value="1"/>
</dbReference>
<dbReference type="OrthoDB" id="9804934at2"/>
<dbReference type="SUPFAM" id="SSF53187">
    <property type="entry name" value="Zn-dependent exopeptidases"/>
    <property type="match status" value="1"/>
</dbReference>
<feature type="binding site" evidence="11">
    <location>
        <position position="202"/>
    </location>
    <ligand>
        <name>Zn(2+)</name>
        <dbReference type="ChEBI" id="CHEBI:29105"/>
        <label>1</label>
    </ligand>
</feature>
<evidence type="ECO:0000256" key="4">
    <source>
        <dbReference type="ARBA" id="ARBA00022670"/>
    </source>
</evidence>
<dbReference type="InterPro" id="IPR036264">
    <property type="entry name" value="Bact_exopeptidase_dim_dom"/>
</dbReference>
<feature type="active site" evidence="10">
    <location>
        <position position="83"/>
    </location>
</feature>
<evidence type="ECO:0000256" key="11">
    <source>
        <dbReference type="PIRSR" id="PIRSR037215-2"/>
    </source>
</evidence>
<dbReference type="InterPro" id="IPR002933">
    <property type="entry name" value="Peptidase_M20"/>
</dbReference>
<evidence type="ECO:0000256" key="8">
    <source>
        <dbReference type="ARBA" id="ARBA00023049"/>
    </source>
</evidence>
<evidence type="ECO:0000256" key="6">
    <source>
        <dbReference type="ARBA" id="ARBA00022801"/>
    </source>
</evidence>
<feature type="binding site" evidence="11">
    <location>
        <position position="81"/>
    </location>
    <ligand>
        <name>Zn(2+)</name>
        <dbReference type="ChEBI" id="CHEBI:29105"/>
        <label>1</label>
    </ligand>
</feature>
<evidence type="ECO:0000256" key="2">
    <source>
        <dbReference type="ARBA" id="ARBA00009692"/>
    </source>
</evidence>
<dbReference type="AlphaFoldDB" id="A0A4S2F3T9"/>
<keyword evidence="5 11" id="KW-0479">Metal-binding</keyword>
<keyword evidence="7 11" id="KW-0862">Zinc</keyword>
<dbReference type="NCBIfam" id="TIGR01882">
    <property type="entry name" value="peptidase-T"/>
    <property type="match status" value="1"/>
</dbReference>